<dbReference type="BioCyc" id="SESP1179773:BN6_RS25230-MONOMER"/>
<dbReference type="GO" id="GO:0004180">
    <property type="term" value="F:carboxypeptidase activity"/>
    <property type="evidence" value="ECO:0007669"/>
    <property type="project" value="TreeGrafter"/>
</dbReference>
<feature type="domain" description="Peptidase M28" evidence="1">
    <location>
        <begin position="234"/>
        <end position="439"/>
    </location>
</feature>
<dbReference type="Pfam" id="PF04389">
    <property type="entry name" value="Peptidase_M28"/>
    <property type="match status" value="1"/>
</dbReference>
<dbReference type="InterPro" id="IPR046450">
    <property type="entry name" value="PA_dom_sf"/>
</dbReference>
<dbReference type="STRING" id="1179773.BN6_52180"/>
<dbReference type="PANTHER" id="PTHR10404:SF46">
    <property type="entry name" value="VACUOLAR PROTEIN SORTING-ASSOCIATED PROTEIN 70"/>
    <property type="match status" value="1"/>
</dbReference>
<protein>
    <submittedName>
        <fullName evidence="2">Peptidase, M28 family</fullName>
    </submittedName>
</protein>
<dbReference type="RefSeq" id="WP_015102595.1">
    <property type="nucleotide sequence ID" value="NC_019673.1"/>
</dbReference>
<gene>
    <name evidence="2" type="ordered locus">BN6_52180</name>
</gene>
<evidence type="ECO:0000259" key="1">
    <source>
        <dbReference type="Pfam" id="PF04389"/>
    </source>
</evidence>
<accession>K0K7A3</accession>
<reference evidence="2 3" key="1">
    <citation type="journal article" date="2012" name="BMC Genomics">
        <title>Complete genome sequence of Saccharothrix espanaensis DSM 44229T and comparison to the other completely sequenced Pseudonocardiaceae.</title>
        <authorList>
            <person name="Strobel T."/>
            <person name="Al-Dilaimi A."/>
            <person name="Blom J."/>
            <person name="Gessner A."/>
            <person name="Kalinowski J."/>
            <person name="Luzhetska M."/>
            <person name="Puhler A."/>
            <person name="Szczepanowski R."/>
            <person name="Bechthold A."/>
            <person name="Ruckert C."/>
        </authorList>
    </citation>
    <scope>NUCLEOTIDE SEQUENCE [LARGE SCALE GENOMIC DNA]</scope>
    <source>
        <strain evidence="3">ATCC 51144 / DSM 44229 / JCM 9112 / NBRC 15066 / NRRL 15764</strain>
    </source>
</reference>
<sequence>MNTTETADGGPVALAADDRPGTLADVLRVTGEVSAERLMAVLAPMARWTKHAGTPEELDSLAYLRGLLDELGFTTEVISHDAYISLPVSARVEVAGESLTALAVSFSQSTHRAGLTGRLVAVGRGAAADYDGLDVAGCVVLVDGVPGPDQTIEAGRRGAIAQVHVSPHDKLHEMCVSPVWGSPGDDTVHQLPATAVCSVSAADGVRLRQVAAAGGEVTVHTEIDTGWRPTPILIADLAGDDEPFVFFTGHHDTWHHGLMDNGTANATMVEVARIAAAHRDRWRRGLRLAFWSGHSQGRYSGSAWYADHHWEELEDRAVVHVNIDSTGGNGNTVVADATSAAELGELAREALGAQADQEWAGRRMHRAGDQSFWGIGVPAIFANLSEQPIDPALLNAQAAVFGGGPRKGNGTGWWWHTPEDTLDKIDPELLARDTRIYLHAVWRLLTDPALPLDFTPTCDALAARLRELQAASGGRLDLSVAVDRALRARDLAATLWAERGSEDVDWFNSVVHRLSRLLVPLDYTRGDRFRHDPAVFVGGLPGLADAPRLAALDPSGAEFRFLHSRLLRERNRVAVSLRQVVAFLEEVLG</sequence>
<dbReference type="KEGG" id="sesp:BN6_52180"/>
<organism evidence="2 3">
    <name type="scientific">Saccharothrix espanaensis (strain ATCC 51144 / DSM 44229 / JCM 9112 / NBRC 15066 / NRRL 15764)</name>
    <dbReference type="NCBI Taxonomy" id="1179773"/>
    <lineage>
        <taxon>Bacteria</taxon>
        <taxon>Bacillati</taxon>
        <taxon>Actinomycetota</taxon>
        <taxon>Actinomycetes</taxon>
        <taxon>Pseudonocardiales</taxon>
        <taxon>Pseudonocardiaceae</taxon>
        <taxon>Saccharothrix</taxon>
    </lineage>
</organism>
<keyword evidence="3" id="KW-1185">Reference proteome</keyword>
<dbReference type="InterPro" id="IPR039373">
    <property type="entry name" value="Peptidase_M28B"/>
</dbReference>
<dbReference type="SUPFAM" id="SSF53187">
    <property type="entry name" value="Zn-dependent exopeptidases"/>
    <property type="match status" value="1"/>
</dbReference>
<evidence type="ECO:0000313" key="3">
    <source>
        <dbReference type="Proteomes" id="UP000006281"/>
    </source>
</evidence>
<dbReference type="EMBL" id="HE804045">
    <property type="protein sequence ID" value="CCH32483.1"/>
    <property type="molecule type" value="Genomic_DNA"/>
</dbReference>
<dbReference type="Gene3D" id="3.40.630.10">
    <property type="entry name" value="Zn peptidases"/>
    <property type="match status" value="1"/>
</dbReference>
<dbReference type="HOGENOM" id="CLU_034445_0_0_11"/>
<dbReference type="Proteomes" id="UP000006281">
    <property type="component" value="Chromosome"/>
</dbReference>
<dbReference type="AlphaFoldDB" id="K0K7A3"/>
<dbReference type="SUPFAM" id="SSF52025">
    <property type="entry name" value="PA domain"/>
    <property type="match status" value="1"/>
</dbReference>
<evidence type="ECO:0000313" key="2">
    <source>
        <dbReference type="EMBL" id="CCH32483.1"/>
    </source>
</evidence>
<proteinExistence type="predicted"/>
<dbReference type="eggNOG" id="COG2234">
    <property type="taxonomic scope" value="Bacteria"/>
</dbReference>
<dbReference type="OrthoDB" id="345880at2"/>
<name>K0K7A3_SACES</name>
<dbReference type="PATRIC" id="fig|1179773.3.peg.5247"/>
<dbReference type="InterPro" id="IPR007484">
    <property type="entry name" value="Peptidase_M28"/>
</dbReference>
<dbReference type="Gene3D" id="3.50.30.30">
    <property type="match status" value="1"/>
</dbReference>
<dbReference type="PANTHER" id="PTHR10404">
    <property type="entry name" value="N-ACETYLATED-ALPHA-LINKED ACIDIC DIPEPTIDASE"/>
    <property type="match status" value="1"/>
</dbReference>